<gene>
    <name evidence="1" type="ORF">Aiant_33460</name>
</gene>
<dbReference type="RefSeq" id="WP_189328652.1">
    <property type="nucleotide sequence ID" value="NZ_AP023356.1"/>
</dbReference>
<dbReference type="PROSITE" id="PS51257">
    <property type="entry name" value="PROKAR_LIPOPROTEIN"/>
    <property type="match status" value="1"/>
</dbReference>
<keyword evidence="2" id="KW-1185">Reference proteome</keyword>
<accession>A0ABM7LTP2</accession>
<evidence type="ECO:0000313" key="1">
    <source>
        <dbReference type="EMBL" id="BCJ42689.1"/>
    </source>
</evidence>
<proteinExistence type="predicted"/>
<organism evidence="1 2">
    <name type="scientific">Actinoplanes ianthinogenes</name>
    <dbReference type="NCBI Taxonomy" id="122358"/>
    <lineage>
        <taxon>Bacteria</taxon>
        <taxon>Bacillati</taxon>
        <taxon>Actinomycetota</taxon>
        <taxon>Actinomycetes</taxon>
        <taxon>Micromonosporales</taxon>
        <taxon>Micromonosporaceae</taxon>
        <taxon>Actinoplanes</taxon>
    </lineage>
</organism>
<sequence>MDRIDQFFRTFTSPAPGAIGACFADPFLVADATGARTVTRAAFLRALPRRAEMFAGLGIGRAELVSLSSSRLDDHYVLVRTGWAASRLDGGAPVPMTSSYLLYDDGARLEIVLYLNHETPLPLRG</sequence>
<dbReference type="InterPro" id="IPR032710">
    <property type="entry name" value="NTF2-like_dom_sf"/>
</dbReference>
<evidence type="ECO:0000313" key="2">
    <source>
        <dbReference type="Proteomes" id="UP000676967"/>
    </source>
</evidence>
<evidence type="ECO:0008006" key="3">
    <source>
        <dbReference type="Google" id="ProtNLM"/>
    </source>
</evidence>
<dbReference type="SUPFAM" id="SSF54427">
    <property type="entry name" value="NTF2-like"/>
    <property type="match status" value="1"/>
</dbReference>
<name>A0ABM7LTP2_9ACTN</name>
<protein>
    <recommendedName>
        <fullName evidence="3">SnoaL-like domain-containing protein</fullName>
    </recommendedName>
</protein>
<reference evidence="1 2" key="1">
    <citation type="submission" date="2020-08" db="EMBL/GenBank/DDBJ databases">
        <title>Whole genome shotgun sequence of Actinoplanes ianthinogenes NBRC 13996.</title>
        <authorList>
            <person name="Komaki H."/>
            <person name="Tamura T."/>
        </authorList>
    </citation>
    <scope>NUCLEOTIDE SEQUENCE [LARGE SCALE GENOMIC DNA]</scope>
    <source>
        <strain evidence="1 2">NBRC 13996</strain>
    </source>
</reference>
<dbReference type="Proteomes" id="UP000676967">
    <property type="component" value="Chromosome"/>
</dbReference>
<dbReference type="EMBL" id="AP023356">
    <property type="protein sequence ID" value="BCJ42689.1"/>
    <property type="molecule type" value="Genomic_DNA"/>
</dbReference>